<keyword evidence="3" id="KW-1185">Reference proteome</keyword>
<evidence type="ECO:0000313" key="3">
    <source>
        <dbReference type="Proteomes" id="UP000243579"/>
    </source>
</evidence>
<accession>A0A1V9Z1N4</accession>
<evidence type="ECO:0000256" key="1">
    <source>
        <dbReference type="SAM" id="SignalP"/>
    </source>
</evidence>
<organism evidence="2 3">
    <name type="scientific">Achlya hypogyna</name>
    <name type="common">Oomycete</name>
    <name type="synonym">Protoachlya hypogyna</name>
    <dbReference type="NCBI Taxonomy" id="1202772"/>
    <lineage>
        <taxon>Eukaryota</taxon>
        <taxon>Sar</taxon>
        <taxon>Stramenopiles</taxon>
        <taxon>Oomycota</taxon>
        <taxon>Saprolegniomycetes</taxon>
        <taxon>Saprolegniales</taxon>
        <taxon>Achlyaceae</taxon>
        <taxon>Achlya</taxon>
    </lineage>
</organism>
<dbReference type="OrthoDB" id="75760at2759"/>
<evidence type="ECO:0000313" key="2">
    <source>
        <dbReference type="EMBL" id="OQR91871.1"/>
    </source>
</evidence>
<proteinExistence type="predicted"/>
<feature type="signal peptide" evidence="1">
    <location>
        <begin position="1"/>
        <end position="19"/>
    </location>
</feature>
<dbReference type="AlphaFoldDB" id="A0A1V9Z1N4"/>
<reference evidence="2 3" key="1">
    <citation type="journal article" date="2014" name="Genome Biol. Evol.">
        <title>The secreted proteins of Achlya hypogyna and Thraustotheca clavata identify the ancestral oomycete secretome and reveal gene acquisitions by horizontal gene transfer.</title>
        <authorList>
            <person name="Misner I."/>
            <person name="Blouin N."/>
            <person name="Leonard G."/>
            <person name="Richards T.A."/>
            <person name="Lane C.E."/>
        </authorList>
    </citation>
    <scope>NUCLEOTIDE SEQUENCE [LARGE SCALE GENOMIC DNA]</scope>
    <source>
        <strain evidence="2 3">ATCC 48635</strain>
    </source>
</reference>
<name>A0A1V9Z1N4_ACHHY</name>
<dbReference type="Proteomes" id="UP000243579">
    <property type="component" value="Unassembled WGS sequence"/>
</dbReference>
<evidence type="ECO:0008006" key="4">
    <source>
        <dbReference type="Google" id="ProtNLM"/>
    </source>
</evidence>
<gene>
    <name evidence="2" type="ORF">ACHHYP_20167</name>
</gene>
<sequence length="315" mass="32959">MNARCWVYVIAVLIVAIEGASTPTPTPVVDGCQQCATTRNCATAYRNTPGQYCGKWLTNLGVAMGCCCPANAACAMTTYACSCKATATVSSTNGATVGAAIGGAVFTFVVICVVCFIKKYGPAACFCCRVTRRVAVAIQLPVAVPVAQPITQIPVPGAYPGKAPMGANFRCNIKGSLLCNPQGRFPKPAFNKLAKLYISSHFKVPTSNHFKQPSQVVYQPPPQVVYQQPLQVAYQQPMYGGGVVIASQPMGYGDDGGFIQGMILGEMLDGGMHHHHHGGFDGGHFDGGHFDGGHFGGDSNIGNYDGGGGTFAGDF</sequence>
<feature type="chain" id="PRO_5013388820" description="Secreted protein" evidence="1">
    <location>
        <begin position="20"/>
        <end position="315"/>
    </location>
</feature>
<dbReference type="EMBL" id="JNBR01000497">
    <property type="protein sequence ID" value="OQR91871.1"/>
    <property type="molecule type" value="Genomic_DNA"/>
</dbReference>
<protein>
    <recommendedName>
        <fullName evidence="4">Secreted protein</fullName>
    </recommendedName>
</protein>
<comment type="caution">
    <text evidence="2">The sequence shown here is derived from an EMBL/GenBank/DDBJ whole genome shotgun (WGS) entry which is preliminary data.</text>
</comment>
<keyword evidence="1" id="KW-0732">Signal</keyword>
<dbReference type="STRING" id="1202772.A0A1V9Z1N4"/>